<evidence type="ECO:0000259" key="7">
    <source>
        <dbReference type="PROSITE" id="PS50089"/>
    </source>
</evidence>
<evidence type="ECO:0000256" key="5">
    <source>
        <dbReference type="PROSITE-ProRule" id="PRU00723"/>
    </source>
</evidence>
<evidence type="ECO:0000256" key="2">
    <source>
        <dbReference type="ARBA" id="ARBA00022723"/>
    </source>
</evidence>
<name>A0A9C6THT0_ARADU</name>
<dbReference type="InterPro" id="IPR013083">
    <property type="entry name" value="Znf_RING/FYVE/PHD"/>
</dbReference>
<evidence type="ECO:0000313" key="10">
    <source>
        <dbReference type="RefSeq" id="XP_052109033.1"/>
    </source>
</evidence>
<dbReference type="AlphaFoldDB" id="A0A9C6THT0"/>
<dbReference type="GO" id="GO:0061630">
    <property type="term" value="F:ubiquitin protein ligase activity"/>
    <property type="evidence" value="ECO:0007669"/>
    <property type="project" value="InterPro"/>
</dbReference>
<evidence type="ECO:0000256" key="6">
    <source>
        <dbReference type="SAM" id="MobiDB-lite"/>
    </source>
</evidence>
<evidence type="ECO:0000259" key="8">
    <source>
        <dbReference type="PROSITE" id="PS50103"/>
    </source>
</evidence>
<dbReference type="PROSITE" id="PS00518">
    <property type="entry name" value="ZF_RING_1"/>
    <property type="match status" value="1"/>
</dbReference>
<reference evidence="10" key="2">
    <citation type="submission" date="2025-08" db="UniProtKB">
        <authorList>
            <consortium name="RefSeq"/>
        </authorList>
    </citation>
    <scope>IDENTIFICATION</scope>
    <source>
        <tissue evidence="10">Whole plant</tissue>
    </source>
</reference>
<dbReference type="InterPro" id="IPR017907">
    <property type="entry name" value="Znf_RING_CS"/>
</dbReference>
<feature type="domain" description="C3H1-type" evidence="8">
    <location>
        <begin position="4"/>
        <end position="31"/>
    </location>
</feature>
<dbReference type="Pfam" id="PF13639">
    <property type="entry name" value="zf-RING_2"/>
    <property type="match status" value="1"/>
</dbReference>
<keyword evidence="1" id="KW-0808">Transferase</keyword>
<keyword evidence="3 5" id="KW-0863">Zinc-finger</keyword>
<dbReference type="SMART" id="SM00356">
    <property type="entry name" value="ZnF_C3H1"/>
    <property type="match status" value="3"/>
</dbReference>
<dbReference type="GO" id="GO:0000209">
    <property type="term" value="P:protein polyubiquitination"/>
    <property type="evidence" value="ECO:0007669"/>
    <property type="project" value="InterPro"/>
</dbReference>
<dbReference type="PROSITE" id="PS50103">
    <property type="entry name" value="ZF_C3H1"/>
    <property type="match status" value="3"/>
</dbReference>
<dbReference type="Gene3D" id="4.10.1000.10">
    <property type="entry name" value="Zinc finger, CCCH-type"/>
    <property type="match status" value="1"/>
</dbReference>
<dbReference type="SMART" id="SM00184">
    <property type="entry name" value="RING"/>
    <property type="match status" value="1"/>
</dbReference>
<feature type="domain" description="C3H1-type" evidence="8">
    <location>
        <begin position="44"/>
        <end position="71"/>
    </location>
</feature>
<dbReference type="PANTHER" id="PTHR11224">
    <property type="entry name" value="MAKORIN-RELATED"/>
    <property type="match status" value="1"/>
</dbReference>
<dbReference type="InterPro" id="IPR001841">
    <property type="entry name" value="Znf_RING"/>
</dbReference>
<protein>
    <submittedName>
        <fullName evidence="10">E3 ubiquitin-protein ligase makorin isoform X1</fullName>
    </submittedName>
</protein>
<dbReference type="InterPro" id="IPR000571">
    <property type="entry name" value="Znf_CCCH"/>
</dbReference>
<dbReference type="Proteomes" id="UP000515211">
    <property type="component" value="Chromosome 8"/>
</dbReference>
<accession>A0A9C6THT0</accession>
<dbReference type="GeneID" id="107463087"/>
<feature type="zinc finger region" description="C3H1-type" evidence="5">
    <location>
        <begin position="4"/>
        <end position="31"/>
    </location>
</feature>
<evidence type="ECO:0000256" key="4">
    <source>
        <dbReference type="ARBA" id="ARBA00022833"/>
    </source>
</evidence>
<feature type="compositionally biased region" description="Polar residues" evidence="6">
    <location>
        <begin position="120"/>
        <end position="132"/>
    </location>
</feature>
<gene>
    <name evidence="10" type="primary">LOC107463087</name>
</gene>
<feature type="region of interest" description="Disordered" evidence="6">
    <location>
        <begin position="432"/>
        <end position="455"/>
    </location>
</feature>
<keyword evidence="4 5" id="KW-0862">Zinc</keyword>
<dbReference type="PANTHER" id="PTHR11224:SF43">
    <property type="entry name" value="RING-TYPE E3 UBIQUITIN TRANSFERASE C3H69-RELATED"/>
    <property type="match status" value="1"/>
</dbReference>
<keyword evidence="2 5" id="KW-0479">Metal-binding</keyword>
<feature type="domain" description="RING-type" evidence="7">
    <location>
        <begin position="210"/>
        <end position="261"/>
    </location>
</feature>
<proteinExistence type="predicted"/>
<dbReference type="SUPFAM" id="SSF57850">
    <property type="entry name" value="RING/U-box"/>
    <property type="match status" value="1"/>
</dbReference>
<evidence type="ECO:0000256" key="3">
    <source>
        <dbReference type="ARBA" id="ARBA00022771"/>
    </source>
</evidence>
<reference evidence="9" key="1">
    <citation type="journal article" date="2016" name="Nat. Genet.">
        <title>The genome sequences of Arachis duranensis and Arachis ipaensis, the diploid ancestors of cultivated peanut.</title>
        <authorList>
            <person name="Bertioli D.J."/>
            <person name="Cannon S.B."/>
            <person name="Froenicke L."/>
            <person name="Huang G."/>
            <person name="Farmer A.D."/>
            <person name="Cannon E.K."/>
            <person name="Liu X."/>
            <person name="Gao D."/>
            <person name="Clevenger J."/>
            <person name="Dash S."/>
            <person name="Ren L."/>
            <person name="Moretzsohn M.C."/>
            <person name="Shirasawa K."/>
            <person name="Huang W."/>
            <person name="Vidigal B."/>
            <person name="Abernathy B."/>
            <person name="Chu Y."/>
            <person name="Niederhuth C.E."/>
            <person name="Umale P."/>
            <person name="Araujo A.C."/>
            <person name="Kozik A."/>
            <person name="Kim K.D."/>
            <person name="Burow M.D."/>
            <person name="Varshney R.K."/>
            <person name="Wang X."/>
            <person name="Zhang X."/>
            <person name="Barkley N."/>
            <person name="Guimaraes P.M."/>
            <person name="Isobe S."/>
            <person name="Guo B."/>
            <person name="Liao B."/>
            <person name="Stalker H.T."/>
            <person name="Schmitz R.J."/>
            <person name="Scheffler B.E."/>
            <person name="Leal-Bertioli S.C."/>
            <person name="Xun X."/>
            <person name="Jackson S.A."/>
            <person name="Michelmore R."/>
            <person name="Ozias-Akins P."/>
        </authorList>
    </citation>
    <scope>NUCLEOTIDE SEQUENCE [LARGE SCALE GENOMIC DNA]</scope>
    <source>
        <strain evidence="9">cv. V14167</strain>
    </source>
</reference>
<dbReference type="Gene3D" id="3.30.40.10">
    <property type="entry name" value="Zinc/RING finger domain, C3HC4 (zinc finger)"/>
    <property type="match status" value="1"/>
</dbReference>
<dbReference type="SUPFAM" id="SSF90229">
    <property type="entry name" value="CCCH zinc finger"/>
    <property type="match status" value="1"/>
</dbReference>
<evidence type="ECO:0000313" key="9">
    <source>
        <dbReference type="Proteomes" id="UP000515211"/>
    </source>
</evidence>
<dbReference type="RefSeq" id="XP_052109033.1">
    <property type="nucleotide sequence ID" value="XM_052253073.1"/>
</dbReference>
<dbReference type="GO" id="GO:0008270">
    <property type="term" value="F:zinc ion binding"/>
    <property type="evidence" value="ECO:0007669"/>
    <property type="project" value="UniProtKB-KW"/>
</dbReference>
<dbReference type="PROSITE" id="PS50089">
    <property type="entry name" value="ZF_RING_2"/>
    <property type="match status" value="1"/>
</dbReference>
<feature type="domain" description="C3H1-type" evidence="8">
    <location>
        <begin position="290"/>
        <end position="319"/>
    </location>
</feature>
<evidence type="ECO:0000256" key="1">
    <source>
        <dbReference type="ARBA" id="ARBA00022679"/>
    </source>
</evidence>
<feature type="zinc finger region" description="C3H1-type" evidence="5">
    <location>
        <begin position="290"/>
        <end position="319"/>
    </location>
</feature>
<feature type="region of interest" description="Disordered" evidence="6">
    <location>
        <begin position="114"/>
        <end position="134"/>
    </location>
</feature>
<keyword evidence="9" id="KW-1185">Reference proteome</keyword>
<dbReference type="InterPro" id="IPR045072">
    <property type="entry name" value="MKRN-like"/>
</dbReference>
<organism evidence="9 10">
    <name type="scientific">Arachis duranensis</name>
    <name type="common">Wild peanut</name>
    <dbReference type="NCBI Taxonomy" id="130453"/>
    <lineage>
        <taxon>Eukaryota</taxon>
        <taxon>Viridiplantae</taxon>
        <taxon>Streptophyta</taxon>
        <taxon>Embryophyta</taxon>
        <taxon>Tracheophyta</taxon>
        <taxon>Spermatophyta</taxon>
        <taxon>Magnoliopsida</taxon>
        <taxon>eudicotyledons</taxon>
        <taxon>Gunneridae</taxon>
        <taxon>Pentapetalae</taxon>
        <taxon>rosids</taxon>
        <taxon>fabids</taxon>
        <taxon>Fabales</taxon>
        <taxon>Fabaceae</taxon>
        <taxon>Papilionoideae</taxon>
        <taxon>50 kb inversion clade</taxon>
        <taxon>dalbergioids sensu lato</taxon>
        <taxon>Dalbergieae</taxon>
        <taxon>Pterocarpus clade</taxon>
        <taxon>Arachis</taxon>
    </lineage>
</organism>
<sequence>MATAKSNRFCKFYARGTCLKGELCCFSHERNEASSDVRDEFTILVSSDICLFYQKGYCAYGSQCRNRHVKPSQASASASANGPVSLVSQSAMIHSAAKGKFTWVRKADTKVLSPTDKHTSSLQHKNQHSQGTHCEVGESSAPAMLDENLFCEFDAANCTSRDKCTKIHGILCLYCRKPCLHPTNLEQRSNHMKICKEKAEIMKNSQDIECSVCLERVLRKPRPSQRKFGLLSECDHPFCLDCIIRWRNMAPTNAMDCPVCRKHSSFYVQSDIWYATKEEKQAIIDNYKANCKLIDCKYFKFGTRQCPHGTSCMYKHAVKPVLRKQRQTRPQPQIGGDNLNKYDIMSQLSEFDLHPHEFYSILKDMEWFDDMSAMEKMALADELAGPTYGDSHFFPQDDFFDSDDDFDDEDFDPIDAAISSMMMSGMPVFGFSDDEYSNNEARDGKDSDGESIDDD</sequence>
<dbReference type="InterPro" id="IPR036855">
    <property type="entry name" value="Znf_CCCH_sf"/>
</dbReference>
<feature type="zinc finger region" description="C3H1-type" evidence="5">
    <location>
        <begin position="44"/>
        <end position="71"/>
    </location>
</feature>